<sequence length="162" mass="17895">MGRAAPTVPPCLGTTTLTYQPRRQSDVTLISPAAPDHNGQDITRVGQQLCTLAAVAHARRPWNQYLEYPTYSRAVRAETSTAHQNSSADLLLLARELTLDAAQAARNTRVTTRSLPTAQLKKLLDSRNDREILEGLRRVIAVCLSAHTNYISSSISAPYRHY</sequence>
<comment type="caution">
    <text evidence="1">The sequence shown here is derived from an EMBL/GenBank/DDBJ whole genome shotgun (WGS) entry which is preliminary data.</text>
</comment>
<protein>
    <submittedName>
        <fullName evidence="1">Uncharacterized protein</fullName>
    </submittedName>
</protein>
<proteinExistence type="predicted"/>
<name>A0AAN7UKR7_9PEZI</name>
<keyword evidence="2" id="KW-1185">Reference proteome</keyword>
<organism evidence="1 2">
    <name type="scientific">Xylaria bambusicola</name>
    <dbReference type="NCBI Taxonomy" id="326684"/>
    <lineage>
        <taxon>Eukaryota</taxon>
        <taxon>Fungi</taxon>
        <taxon>Dikarya</taxon>
        <taxon>Ascomycota</taxon>
        <taxon>Pezizomycotina</taxon>
        <taxon>Sordariomycetes</taxon>
        <taxon>Xylariomycetidae</taxon>
        <taxon>Xylariales</taxon>
        <taxon>Xylariaceae</taxon>
        <taxon>Xylaria</taxon>
    </lineage>
</organism>
<dbReference type="Proteomes" id="UP001305414">
    <property type="component" value="Unassembled WGS sequence"/>
</dbReference>
<accession>A0AAN7UKR7</accession>
<gene>
    <name evidence="1" type="ORF">RRF57_010133</name>
</gene>
<reference evidence="1 2" key="1">
    <citation type="submission" date="2023-10" db="EMBL/GenBank/DDBJ databases">
        <title>Draft genome sequence of Xylaria bambusicola isolate GMP-LS, the root and basal stem rot pathogen of sugarcane in Indonesia.</title>
        <authorList>
            <person name="Selvaraj P."/>
            <person name="Muralishankar V."/>
            <person name="Muruganantham S."/>
            <person name="Sp S."/>
            <person name="Haryani S."/>
            <person name="Lau K.J.X."/>
            <person name="Naqvi N.I."/>
        </authorList>
    </citation>
    <scope>NUCLEOTIDE SEQUENCE [LARGE SCALE GENOMIC DNA]</scope>
    <source>
        <strain evidence="1">GMP-LS</strain>
    </source>
</reference>
<dbReference type="EMBL" id="JAWHQM010000041">
    <property type="protein sequence ID" value="KAK5634420.1"/>
    <property type="molecule type" value="Genomic_DNA"/>
</dbReference>
<evidence type="ECO:0000313" key="2">
    <source>
        <dbReference type="Proteomes" id="UP001305414"/>
    </source>
</evidence>
<evidence type="ECO:0000313" key="1">
    <source>
        <dbReference type="EMBL" id="KAK5634420.1"/>
    </source>
</evidence>
<dbReference type="AlphaFoldDB" id="A0AAN7UKR7"/>